<protein>
    <submittedName>
        <fullName evidence="4">Phage minor structural protein, N-terminal region</fullName>
    </submittedName>
    <submittedName>
        <fullName evidence="3">Phage tail protein</fullName>
    </submittedName>
</protein>
<organism evidence="4 5">
    <name type="scientific">Paenibacillus sophorae</name>
    <dbReference type="NCBI Taxonomy" id="1333845"/>
    <lineage>
        <taxon>Bacteria</taxon>
        <taxon>Bacillati</taxon>
        <taxon>Bacillota</taxon>
        <taxon>Bacilli</taxon>
        <taxon>Bacillales</taxon>
        <taxon>Paenibacillaceae</taxon>
        <taxon>Paenibacillus</taxon>
    </lineage>
</organism>
<dbReference type="Proteomes" id="UP000683429">
    <property type="component" value="Chromosome"/>
</dbReference>
<dbReference type="RefSeq" id="WP_051499332.1">
    <property type="nucleotide sequence ID" value="NZ_CP076607.1"/>
</dbReference>
<evidence type="ECO:0000313" key="5">
    <source>
        <dbReference type="Proteomes" id="UP000198809"/>
    </source>
</evidence>
<evidence type="ECO:0000259" key="2">
    <source>
        <dbReference type="Pfam" id="PF24049"/>
    </source>
</evidence>
<dbReference type="InterPro" id="IPR057796">
    <property type="entry name" value="YOMG-like_N"/>
</dbReference>
<dbReference type="EMBL" id="CP076607">
    <property type="protein sequence ID" value="QWU14448.1"/>
    <property type="molecule type" value="Genomic_DNA"/>
</dbReference>
<keyword evidence="6" id="KW-1185">Reference proteome</keyword>
<dbReference type="STRING" id="1333845.SAMN04487895_101760"/>
<dbReference type="InterPro" id="IPR007119">
    <property type="entry name" value="Phage_tail_spike_N"/>
</dbReference>
<dbReference type="Pfam" id="PF24049">
    <property type="entry name" value="YOMG_N"/>
    <property type="match status" value="1"/>
</dbReference>
<sequence>MFLTRPNREIISKLSEAYNVSIETKINDVYTLTFSLPFYIDINHRLERNKNVDLLREKYWVKVVLGSKIEWFIINEINNTVGNDSESKTVKCFAGYHELTNRNIEEYSVESYNAEQVLTDVLAPSLWTIDYLDADFKLTYRAFDFPENNILDCVFSVAETYNAIVSFNTDSRTISMTKPELTGVNRGLTFSYGKYMKSMDHTIKTDEIVTRMSASGQDGLGIQRVNPTGQNYIENYGYWIYPFERDAQGNIVQSSYFMSDSLCSALLDYEILVENNAGLFSGYLDYLETYETDLSTLNVEMNVLQNEEAAVQQVELAQQFDGKMFKEKYEHIDNTQRTFSLNASYAYAVMIKIANNNGLSVYLDGQIKPTVIGQWVVLGKVNNISLTSVSISGGNSEVFIEVANISISENETSGNEEAIINRYCLDHKQDQITTKQNEINIKTNDINTVKTQITSLQSLLSAENNFTTEQLRELNLFMYERKYNDENIIDAQDLYDATKEKFNELQQPQLDISIDIVNFLEVIEEQANWNKLNLGDFVNVKYEPTNTNITARITQIDYDYEEFKIKLVLSNAKNANDEEKRLEKFLKNTQNTNITVDINKNPWGKAVIDTSEMSQLFENFWNKITNEINMASNEYVTLDRTGLTIVDPNDPLRFLRATHGVLALTDNGGLLYRTAISASGIIAEQVLGKIILGQRVVIGTNDGIWMTEGPQTTITDRYGRIAMKFGLYEENPDLYGIVVNRYDGYLPDSALINRIIINSEDGFKIQRWTGAAFEDKLYADYQGYLFSEDMTTKRLKIVSDTDELMLDSYTKFMDIGKFDNILTDGKLTSLEKLQVLGERTRIMSEYVKLLAQANDYKTTTRDSTIRIDPSNLTNTYNTLIDYLSPLLDDMNATTSVDRSEFIQRFKDYYDEVTNIINAINDSIRYSSVQLGTYYNNVVMTSEDGILVTRSDTMYRTVMNAIKGFAIQRNTNTAEDPIWQDLFWADTNGWITAEGLRINNSFFTEGDITAANINGSSITLRSPDGGVMKLFPGLNKGFWAGINAENPEDAPTWIKMDGTAIFKKLIVTNGNNELMIDSENNLINFNNWSATGIAALDAQLISANMVSAELGYISDIVAKSLSTMTRAAIAGWSNFIEIQGKTIDWVTGHVVQGEQITVNGKPMYWVSSSQTGLMTTDVTPWPVYKYSSDDNNKLVKMRAGFDGDGNDANPFIDMGIGDGSPNGAKARIYKYNGGWKVSYGSSNYGKDRSIDLRDDGITILSDGSNFNAKSKDFNFIVDSGIYKISLSNGSTFEISPTNGLSGNIVGPINLTSSGPMNFKAPSYNFDN</sequence>
<dbReference type="Proteomes" id="UP000198809">
    <property type="component" value="Unassembled WGS sequence"/>
</dbReference>
<evidence type="ECO:0000259" key="1">
    <source>
        <dbReference type="Pfam" id="PF06605"/>
    </source>
</evidence>
<proteinExistence type="predicted"/>
<dbReference type="InterPro" id="IPR010572">
    <property type="entry name" value="Tail_dom"/>
</dbReference>
<accession>A0A1H8H559</accession>
<evidence type="ECO:0000313" key="6">
    <source>
        <dbReference type="Proteomes" id="UP000683429"/>
    </source>
</evidence>
<evidence type="ECO:0000313" key="4">
    <source>
        <dbReference type="EMBL" id="SEN51376.1"/>
    </source>
</evidence>
<name>A0A1H8H559_9BACL</name>
<gene>
    <name evidence="3" type="ORF">KP014_21305</name>
    <name evidence="4" type="ORF">SAMN04487895_101760</name>
</gene>
<dbReference type="Pfam" id="PF06605">
    <property type="entry name" value="Prophage_tail"/>
    <property type="match status" value="1"/>
</dbReference>
<evidence type="ECO:0000313" key="3">
    <source>
        <dbReference type="EMBL" id="QWU14448.1"/>
    </source>
</evidence>
<dbReference type="EMBL" id="FODH01000001">
    <property type="protein sequence ID" value="SEN51376.1"/>
    <property type="molecule type" value="Genomic_DNA"/>
</dbReference>
<dbReference type="NCBIfam" id="TIGR01665">
    <property type="entry name" value="put_anti_recept"/>
    <property type="match status" value="1"/>
</dbReference>
<reference evidence="4 5" key="1">
    <citation type="submission" date="2016-10" db="EMBL/GenBank/DDBJ databases">
        <authorList>
            <person name="de Groot N.N."/>
        </authorList>
    </citation>
    <scope>NUCLEOTIDE SEQUENCE [LARGE SCALE GENOMIC DNA]</scope>
    <source>
        <strain evidence="4 5">CGMCC 1.10238</strain>
    </source>
</reference>
<feature type="domain" description="YOMG-like N-terminal" evidence="2">
    <location>
        <begin position="3"/>
        <end position="92"/>
    </location>
</feature>
<feature type="domain" description="Tail spike" evidence="1">
    <location>
        <begin position="100"/>
        <end position="238"/>
    </location>
</feature>
<reference evidence="3 6" key="2">
    <citation type="submission" date="2021-06" db="EMBL/GenBank/DDBJ databases">
        <title>Whole genome sequence of Paenibacillus sophorae DSM23020 for comparative genomics.</title>
        <authorList>
            <person name="Kim M.-J."/>
            <person name="Lee G."/>
            <person name="Shin J.-H."/>
        </authorList>
    </citation>
    <scope>NUCLEOTIDE SEQUENCE [LARGE SCALE GENOMIC DNA]</scope>
    <source>
        <strain evidence="3 6">DSM 23020</strain>
    </source>
</reference>